<feature type="transmembrane region" description="Helical" evidence="1">
    <location>
        <begin position="21"/>
        <end position="40"/>
    </location>
</feature>
<evidence type="ECO:0000256" key="1">
    <source>
        <dbReference type="SAM" id="Phobius"/>
    </source>
</evidence>
<dbReference type="AlphaFoldDB" id="A0A328PIZ8"/>
<feature type="transmembrane region" description="Helical" evidence="1">
    <location>
        <begin position="90"/>
        <end position="107"/>
    </location>
</feature>
<accession>A0A328PIZ8</accession>
<dbReference type="OrthoDB" id="59429at2157"/>
<comment type="caution">
    <text evidence="2">The sequence shown here is derived from an EMBL/GenBank/DDBJ whole genome shotgun (WGS) entry which is preliminary data.</text>
</comment>
<name>A0A328PIZ8_9EURY</name>
<evidence type="ECO:0000313" key="3">
    <source>
        <dbReference type="Proteomes" id="UP000249782"/>
    </source>
</evidence>
<keyword evidence="1" id="KW-1133">Transmembrane helix</keyword>
<organism evidence="2 3">
    <name type="scientific">Methanothermobacter tenebrarum</name>
    <dbReference type="NCBI Taxonomy" id="680118"/>
    <lineage>
        <taxon>Archaea</taxon>
        <taxon>Methanobacteriati</taxon>
        <taxon>Methanobacteriota</taxon>
        <taxon>Methanomada group</taxon>
        <taxon>Methanobacteria</taxon>
        <taxon>Methanobacteriales</taxon>
        <taxon>Methanobacteriaceae</taxon>
        <taxon>Methanothermobacter</taxon>
    </lineage>
</organism>
<feature type="transmembrane region" description="Helical" evidence="1">
    <location>
        <begin position="52"/>
        <end position="70"/>
    </location>
</feature>
<evidence type="ECO:0008006" key="4">
    <source>
        <dbReference type="Google" id="ProtNLM"/>
    </source>
</evidence>
<sequence>MIIARPEWFGTRKYGGWGISIKTWQGAVYIAGVVSFLVLIQLTPLNTEQRAIITGAWLIFVFIDLFDVMWKVKKDEREYLHEAIAERNAAWAMMTILVIGILTELLYNAMQKKIYVDPFMITALIIGAIVKSITYYKLEKEA</sequence>
<reference evidence="2 3" key="1">
    <citation type="submission" date="2018-06" db="EMBL/GenBank/DDBJ databases">
        <title>Draft genome sequence of hyperthermophilic methanogen Methanothermobacter tenebrarum sp. MCM-B 1447.</title>
        <authorList>
            <person name="Pore S.D."/>
            <person name="Dagar S."/>
            <person name="Dhakephalkar P.K."/>
        </authorList>
    </citation>
    <scope>NUCLEOTIDE SEQUENCE [LARGE SCALE GENOMIC DNA]</scope>
    <source>
        <strain evidence="2 3">MCM B 1447</strain>
    </source>
</reference>
<dbReference type="RefSeq" id="WP_112093507.1">
    <property type="nucleotide sequence ID" value="NZ_QLOE01000002.1"/>
</dbReference>
<dbReference type="Proteomes" id="UP000249782">
    <property type="component" value="Unassembled WGS sequence"/>
</dbReference>
<feature type="transmembrane region" description="Helical" evidence="1">
    <location>
        <begin position="119"/>
        <end position="138"/>
    </location>
</feature>
<gene>
    <name evidence="2" type="ORF">DPC56_02640</name>
</gene>
<dbReference type="EMBL" id="QLOE01000002">
    <property type="protein sequence ID" value="RAO79676.1"/>
    <property type="molecule type" value="Genomic_DNA"/>
</dbReference>
<proteinExistence type="predicted"/>
<keyword evidence="1" id="KW-0472">Membrane</keyword>
<evidence type="ECO:0000313" key="2">
    <source>
        <dbReference type="EMBL" id="RAO79676.1"/>
    </source>
</evidence>
<protein>
    <recommendedName>
        <fullName evidence="4">DUF2178 domain-containing protein</fullName>
    </recommendedName>
</protein>
<keyword evidence="1" id="KW-0812">Transmembrane</keyword>
<keyword evidence="3" id="KW-1185">Reference proteome</keyword>